<sequence>LYHSNLSGRSSDLRALLIADFIRRVSYVNNGRRELKETRSSNWKIPCKAVMFSVS</sequence>
<dbReference type="Proteomes" id="UP000054776">
    <property type="component" value="Unassembled WGS sequence"/>
</dbReference>
<dbReference type="EMBL" id="JYDH01005618">
    <property type="protein sequence ID" value="KRY02969.1"/>
    <property type="molecule type" value="Genomic_DNA"/>
</dbReference>
<gene>
    <name evidence="1" type="ORF">T01_16322</name>
</gene>
<dbReference type="OrthoDB" id="5923091at2759"/>
<accession>A0A0V0YRJ1</accession>
<protein>
    <submittedName>
        <fullName evidence="1">Uncharacterized protein</fullName>
    </submittedName>
</protein>
<evidence type="ECO:0000313" key="1">
    <source>
        <dbReference type="EMBL" id="KRY02969.1"/>
    </source>
</evidence>
<dbReference type="InParanoid" id="A0A0V0YRJ1"/>
<reference evidence="1 2" key="1">
    <citation type="submission" date="2015-01" db="EMBL/GenBank/DDBJ databases">
        <title>Evolution of Trichinella species and genotypes.</title>
        <authorList>
            <person name="Korhonen P.K."/>
            <person name="Edoardo P."/>
            <person name="Giuseppe L.R."/>
            <person name="Gasser R.B."/>
        </authorList>
    </citation>
    <scope>NUCLEOTIDE SEQUENCE [LARGE SCALE GENOMIC DNA]</scope>
    <source>
        <strain evidence="1">ISS3</strain>
    </source>
</reference>
<name>A0A0V0YRJ1_TRISP</name>
<evidence type="ECO:0000313" key="2">
    <source>
        <dbReference type="Proteomes" id="UP000054776"/>
    </source>
</evidence>
<keyword evidence="2" id="KW-1185">Reference proteome</keyword>
<dbReference type="AlphaFoldDB" id="A0A0V0YRJ1"/>
<feature type="non-terminal residue" evidence="1">
    <location>
        <position position="1"/>
    </location>
</feature>
<feature type="non-terminal residue" evidence="1">
    <location>
        <position position="55"/>
    </location>
</feature>
<proteinExistence type="predicted"/>
<comment type="caution">
    <text evidence="1">The sequence shown here is derived from an EMBL/GenBank/DDBJ whole genome shotgun (WGS) entry which is preliminary data.</text>
</comment>
<organism evidence="1 2">
    <name type="scientific">Trichinella spiralis</name>
    <name type="common">Trichina worm</name>
    <dbReference type="NCBI Taxonomy" id="6334"/>
    <lineage>
        <taxon>Eukaryota</taxon>
        <taxon>Metazoa</taxon>
        <taxon>Ecdysozoa</taxon>
        <taxon>Nematoda</taxon>
        <taxon>Enoplea</taxon>
        <taxon>Dorylaimia</taxon>
        <taxon>Trichinellida</taxon>
        <taxon>Trichinellidae</taxon>
        <taxon>Trichinella</taxon>
    </lineage>
</organism>